<dbReference type="Proteomes" id="UP000245216">
    <property type="component" value="Unassembled WGS sequence"/>
</dbReference>
<dbReference type="Gene3D" id="3.40.50.300">
    <property type="entry name" value="P-loop containing nucleotide triphosphate hydrolases"/>
    <property type="match status" value="2"/>
</dbReference>
<dbReference type="RefSeq" id="WP_109088537.1">
    <property type="nucleotide sequence ID" value="NZ_QEXO01000001.1"/>
</dbReference>
<name>A0A2U2BPZ5_ALCFA</name>
<reference evidence="1 2" key="2">
    <citation type="submission" date="2018-05" db="EMBL/GenBank/DDBJ databases">
        <authorList>
            <person name="Lanie J.A."/>
            <person name="Ng W.-L."/>
            <person name="Kazmierczak K.M."/>
            <person name="Andrzejewski T.M."/>
            <person name="Davidsen T.M."/>
            <person name="Wayne K.J."/>
            <person name="Tettelin H."/>
            <person name="Glass J.I."/>
            <person name="Rusch D."/>
            <person name="Podicherti R."/>
            <person name="Tsui H.-C.T."/>
            <person name="Winkler M.E."/>
        </authorList>
    </citation>
    <scope>NUCLEOTIDE SEQUENCE [LARGE SCALE GENOMIC DNA]</scope>
    <source>
        <strain evidence="1 2">YBY</strain>
    </source>
</reference>
<gene>
    <name evidence="1" type="ORF">DF183_05040</name>
</gene>
<proteinExistence type="predicted"/>
<evidence type="ECO:0000313" key="2">
    <source>
        <dbReference type="Proteomes" id="UP000245216"/>
    </source>
</evidence>
<comment type="caution">
    <text evidence="1">The sequence shown here is derived from an EMBL/GenBank/DDBJ whole genome shotgun (WGS) entry which is preliminary data.</text>
</comment>
<dbReference type="EMBL" id="QEXO01000001">
    <property type="protein sequence ID" value="PWE16092.1"/>
    <property type="molecule type" value="Genomic_DNA"/>
</dbReference>
<dbReference type="AlphaFoldDB" id="A0A2U2BPZ5"/>
<sequence length="479" mass="52619">MSEELALKLSDFTGKGYVIAPAGYGKTHLIAMAVKAASKKQLILTHTFAGVNSIKTKMTALGVPSSKYQIDTIASWSLRLCLAYPKTSGWKVEHPSGKQWSKLYECCSGLLGKQFVRRVVTATYAGVYVDEYQDCSDLQHGLVCAFAEFMPCRILGDPMQAIFDFGGDEGKPVNWTVSVYPTFTCLGQLDTPWRWKTTGDPRLGDWLKKARETLAQGQKIDLSNGLPACVKRVHTTPELLGSKQYLSLMDLLGNHDSVIALHGGDQQSKNKTHLLARTLGGKFSSIEEVEGKDLHSFIRKLVAAKTTQQGFLLALDFSKKCFTGVGKALTAGTQKGQIAKQSKATKYPLVLHAANAYLGSPTSAHLRDFFLALKANPETSAYRRDLLYRFLNVLKNHINGVGANLTDAANKYQRDMRHTGRPISHRKLIGTTLLVKGLEYDHAVILDADTLDAKDLYVAMTRGAKTLTIVGAQRHLPAK</sequence>
<reference evidence="1 2" key="1">
    <citation type="submission" date="2018-05" db="EMBL/GenBank/DDBJ databases">
        <title>Genome Sequence of an Efficient Indole-Degrading Bacterium, Alcaligenes sp.YBY.</title>
        <authorList>
            <person name="Yang B."/>
        </authorList>
    </citation>
    <scope>NUCLEOTIDE SEQUENCE [LARGE SCALE GENOMIC DNA]</scope>
    <source>
        <strain evidence="1 2">YBY</strain>
    </source>
</reference>
<organism evidence="1 2">
    <name type="scientific">Alcaligenes faecalis</name>
    <dbReference type="NCBI Taxonomy" id="511"/>
    <lineage>
        <taxon>Bacteria</taxon>
        <taxon>Pseudomonadati</taxon>
        <taxon>Pseudomonadota</taxon>
        <taxon>Betaproteobacteria</taxon>
        <taxon>Burkholderiales</taxon>
        <taxon>Alcaligenaceae</taxon>
        <taxon>Alcaligenes</taxon>
    </lineage>
</organism>
<evidence type="ECO:0000313" key="1">
    <source>
        <dbReference type="EMBL" id="PWE16092.1"/>
    </source>
</evidence>
<dbReference type="SUPFAM" id="SSF52540">
    <property type="entry name" value="P-loop containing nucleoside triphosphate hydrolases"/>
    <property type="match status" value="1"/>
</dbReference>
<protein>
    <submittedName>
        <fullName evidence="1">Uncharacterized protein</fullName>
    </submittedName>
</protein>
<accession>A0A2U2BPZ5</accession>
<dbReference type="InterPro" id="IPR027417">
    <property type="entry name" value="P-loop_NTPase"/>
</dbReference>